<sequence>AAVGGLTAICRAPGHQAVSSTGPLHSHLKVLTAGLNTYDIPPDYSDVVLPKKPKLKFVNKVPNLKQVKKEPKKLRDIQGPARTANTFSRGQYAIVAMGGGYLHWGHIEMMRLTINRRMDPRTMFARWRINGPYKPITRKSLGQRMGGGKGAIDHYVTPVRYGRLIVEVGGKVELGEVEQILTEVAKKLPFPAKVVSRESLAALQKQHADMEGNNQNPWTFKRIVDSNMLGIRKVLSPFDIESVVKTGVRKLEPGPSDSNHDRKPAQKRKADGSSSIPNKVKGRENWKLMPGYSITALENMLDLSILGTLALKRTEKKESQEHLNIMKSSQTAALLVRLRRLNMDFMILCNFYRCTIESILTGCITAWYSSCTALNRKALQRDGESCSAHHQDGAAIHGGPLHPAVFLTQCAQLKVPVPKQKDLERSSHRHQEETRKSLVGKKTLSSLEEDLGAVVSALERIEEQTVSLQHTCSMLRDQVEDEEEKAKEILEITEQTVLNLPPLLQQKDKTSIEARLRKIIPDSDAEATAQKLGEILQESEAVQDAQALLLQAHKHADQLFSPHFTPISGAPCSDWTLADPLLTQV</sequence>
<gene>
    <name evidence="1" type="ORF">L3Q82_008720</name>
</gene>
<proteinExistence type="predicted"/>
<accession>A0ACB8XCQ6</accession>
<dbReference type="EMBL" id="CM041531">
    <property type="protein sequence ID" value="KAI3377544.1"/>
    <property type="molecule type" value="Genomic_DNA"/>
</dbReference>
<evidence type="ECO:0000313" key="1">
    <source>
        <dbReference type="EMBL" id="KAI3377544.1"/>
    </source>
</evidence>
<protein>
    <submittedName>
        <fullName evidence="1">Uncharacterized protein</fullName>
    </submittedName>
</protein>
<organism evidence="1 2">
    <name type="scientific">Scortum barcoo</name>
    <name type="common">barcoo grunter</name>
    <dbReference type="NCBI Taxonomy" id="214431"/>
    <lineage>
        <taxon>Eukaryota</taxon>
        <taxon>Metazoa</taxon>
        <taxon>Chordata</taxon>
        <taxon>Craniata</taxon>
        <taxon>Vertebrata</taxon>
        <taxon>Euteleostomi</taxon>
        <taxon>Actinopterygii</taxon>
        <taxon>Neopterygii</taxon>
        <taxon>Teleostei</taxon>
        <taxon>Neoteleostei</taxon>
        <taxon>Acanthomorphata</taxon>
        <taxon>Eupercaria</taxon>
        <taxon>Centrarchiformes</taxon>
        <taxon>Terapontoidei</taxon>
        <taxon>Terapontidae</taxon>
        <taxon>Scortum</taxon>
    </lineage>
</organism>
<dbReference type="Proteomes" id="UP000831701">
    <property type="component" value="Chromosome 1"/>
</dbReference>
<feature type="non-terminal residue" evidence="1">
    <location>
        <position position="1"/>
    </location>
</feature>
<comment type="caution">
    <text evidence="1">The sequence shown here is derived from an EMBL/GenBank/DDBJ whole genome shotgun (WGS) entry which is preliminary data.</text>
</comment>
<evidence type="ECO:0000313" key="2">
    <source>
        <dbReference type="Proteomes" id="UP000831701"/>
    </source>
</evidence>
<reference evidence="1" key="1">
    <citation type="submission" date="2022-04" db="EMBL/GenBank/DDBJ databases">
        <title>Jade perch genome.</title>
        <authorList>
            <person name="Chao B."/>
        </authorList>
    </citation>
    <scope>NUCLEOTIDE SEQUENCE</scope>
    <source>
        <strain evidence="1">CB-2022</strain>
    </source>
</reference>
<name>A0ACB8XCQ6_9TELE</name>
<keyword evidence="2" id="KW-1185">Reference proteome</keyword>